<accession>A0A3D9XP63</accession>
<organism evidence="1 2">
    <name type="scientific">Paracoccus versutus</name>
    <name type="common">Thiobacillus versutus</name>
    <dbReference type="NCBI Taxonomy" id="34007"/>
    <lineage>
        <taxon>Bacteria</taxon>
        <taxon>Pseudomonadati</taxon>
        <taxon>Pseudomonadota</taxon>
        <taxon>Alphaproteobacteria</taxon>
        <taxon>Rhodobacterales</taxon>
        <taxon>Paracoccaceae</taxon>
        <taxon>Paracoccus</taxon>
    </lineage>
</organism>
<evidence type="ECO:0000313" key="2">
    <source>
        <dbReference type="Proteomes" id="UP000256941"/>
    </source>
</evidence>
<gene>
    <name evidence="1" type="ORF">BDD41_0681</name>
</gene>
<evidence type="ECO:0000313" key="1">
    <source>
        <dbReference type="EMBL" id="REF72214.1"/>
    </source>
</evidence>
<evidence type="ECO:0008006" key="3">
    <source>
        <dbReference type="Google" id="ProtNLM"/>
    </source>
</evidence>
<dbReference type="EMBL" id="QTUJ01000001">
    <property type="protein sequence ID" value="REF72214.1"/>
    <property type="molecule type" value="Genomic_DNA"/>
</dbReference>
<dbReference type="AlphaFoldDB" id="A0A3D9XP63"/>
<sequence length="206" mass="21828">MVFPAFFADAPAIRLRDPLAGFLGSAEDGVMTYRYADAVRLCGHSCPVVAGAWLMALAGLEWLYGDDLPERGGIEVHMRDGVGQGTTGVVASVATLLTGAAAEGGFHGIGAGHLFARRGLLRFEAPIDGVMALRRRDNGAGVVVDIDTGHVPHDPAMAELMPRAVAGRAEPAELARFAALFQDRVRRMLAAADDPKLVHLYDWPAA</sequence>
<dbReference type="RefSeq" id="WP_116220759.1">
    <property type="nucleotide sequence ID" value="NZ_CP038196.1"/>
</dbReference>
<name>A0A3D9XP63_PARVE</name>
<comment type="caution">
    <text evidence="1">The sequence shown here is derived from an EMBL/GenBank/DDBJ whole genome shotgun (WGS) entry which is preliminary data.</text>
</comment>
<protein>
    <recommendedName>
        <fullName evidence="3">Formylmethanofuran dehydrogenase subunit E domain-containing protein</fullName>
    </recommendedName>
</protein>
<reference evidence="1 2" key="1">
    <citation type="submission" date="2018-08" db="EMBL/GenBank/DDBJ databases">
        <title>Genomic Encyclopedia of Archaeal and Bacterial Type Strains, Phase II (KMG-II): from individual species to whole genera.</title>
        <authorList>
            <person name="Goeker M."/>
        </authorList>
    </citation>
    <scope>NUCLEOTIDE SEQUENCE [LARGE SCALE GENOMIC DNA]</scope>
    <source>
        <strain evidence="1 2">DSM 17099</strain>
    </source>
</reference>
<dbReference type="Proteomes" id="UP000256941">
    <property type="component" value="Unassembled WGS sequence"/>
</dbReference>
<proteinExistence type="predicted"/>